<gene>
    <name evidence="1" type="ORF">Patl1_33616</name>
</gene>
<protein>
    <submittedName>
        <fullName evidence="1">Uncharacterized protein</fullName>
    </submittedName>
</protein>
<organism evidence="1 2">
    <name type="scientific">Pistacia atlantica</name>
    <dbReference type="NCBI Taxonomy" id="434234"/>
    <lineage>
        <taxon>Eukaryota</taxon>
        <taxon>Viridiplantae</taxon>
        <taxon>Streptophyta</taxon>
        <taxon>Embryophyta</taxon>
        <taxon>Tracheophyta</taxon>
        <taxon>Spermatophyta</taxon>
        <taxon>Magnoliopsida</taxon>
        <taxon>eudicotyledons</taxon>
        <taxon>Gunneridae</taxon>
        <taxon>Pentapetalae</taxon>
        <taxon>rosids</taxon>
        <taxon>malvids</taxon>
        <taxon>Sapindales</taxon>
        <taxon>Anacardiaceae</taxon>
        <taxon>Pistacia</taxon>
    </lineage>
</organism>
<dbReference type="Proteomes" id="UP001164250">
    <property type="component" value="Chromosome 15"/>
</dbReference>
<name>A0ACC0ZQI0_9ROSI</name>
<sequence length="72" mass="7758">MVVASLIAQMSFQVATNPPGGFWQVDTKRFDEGLPWGPGTCKAGTPVLAYTSKVINTCLQPAAPFLLWHHSA</sequence>
<evidence type="ECO:0000313" key="2">
    <source>
        <dbReference type="Proteomes" id="UP001164250"/>
    </source>
</evidence>
<comment type="caution">
    <text evidence="1">The sequence shown here is derived from an EMBL/GenBank/DDBJ whole genome shotgun (WGS) entry which is preliminary data.</text>
</comment>
<dbReference type="EMBL" id="CM047910">
    <property type="protein sequence ID" value="KAJ0075326.1"/>
    <property type="molecule type" value="Genomic_DNA"/>
</dbReference>
<reference evidence="2" key="1">
    <citation type="journal article" date="2023" name="G3 (Bethesda)">
        <title>Genome assembly and association tests identify interacting loci associated with vigor, precocity, and sex in interspecific pistachio rootstocks.</title>
        <authorList>
            <person name="Palmer W."/>
            <person name="Jacygrad E."/>
            <person name="Sagayaradj S."/>
            <person name="Cavanaugh K."/>
            <person name="Han R."/>
            <person name="Bertier L."/>
            <person name="Beede B."/>
            <person name="Kafkas S."/>
            <person name="Golino D."/>
            <person name="Preece J."/>
            <person name="Michelmore R."/>
        </authorList>
    </citation>
    <scope>NUCLEOTIDE SEQUENCE [LARGE SCALE GENOMIC DNA]</scope>
</reference>
<keyword evidence="2" id="KW-1185">Reference proteome</keyword>
<proteinExistence type="predicted"/>
<evidence type="ECO:0000313" key="1">
    <source>
        <dbReference type="EMBL" id="KAJ0075326.1"/>
    </source>
</evidence>
<accession>A0ACC0ZQI0</accession>